<dbReference type="RefSeq" id="WP_177264813.1">
    <property type="nucleotide sequence ID" value="NZ_JACRWC010000038.1"/>
</dbReference>
<dbReference type="InterPro" id="IPR046433">
    <property type="entry name" value="ActCoA_hydro"/>
</dbReference>
<keyword evidence="1 2" id="KW-0808">Transferase</keyword>
<dbReference type="Gene3D" id="3.40.1080.20">
    <property type="entry name" value="Acetyl-CoA hydrolase/transferase C-terminal domain"/>
    <property type="match status" value="1"/>
</dbReference>
<dbReference type="InterPro" id="IPR037171">
    <property type="entry name" value="NagB/RpiA_transferase-like"/>
</dbReference>
<dbReference type="InterPro" id="IPR003702">
    <property type="entry name" value="ActCoA_hydro_N"/>
</dbReference>
<evidence type="ECO:0000259" key="3">
    <source>
        <dbReference type="Pfam" id="PF02550"/>
    </source>
</evidence>
<evidence type="ECO:0000259" key="4">
    <source>
        <dbReference type="Pfam" id="PF13336"/>
    </source>
</evidence>
<comment type="catalytic activity">
    <reaction evidence="2">
        <text>butanoate + acetyl-CoA = butanoyl-CoA + acetate</text>
        <dbReference type="Rhea" id="RHEA:30071"/>
        <dbReference type="ChEBI" id="CHEBI:17968"/>
        <dbReference type="ChEBI" id="CHEBI:30089"/>
        <dbReference type="ChEBI" id="CHEBI:57288"/>
        <dbReference type="ChEBI" id="CHEBI:57371"/>
    </reaction>
</comment>
<feature type="binding site" evidence="2">
    <location>
        <position position="343"/>
    </location>
    <ligand>
        <name>CoA</name>
        <dbReference type="ChEBI" id="CHEBI:57287"/>
    </ligand>
</feature>
<sequence>MDYQTQYNQKLVTADEAVKVIKSGDWVDYAWTTGTPVALDAALAARADELEDVKVRGGILLWTPEIFKVENTAEHFTWNSWHMSGIERRAINDGFAFYSPMRFSELPKYYRENIRHLNVAMFQVTPMDRFGYFNFGPNASHLQAICDVADVVIVEVNENMPRCLGGFEESIHISQVDYVVEGDNPPIGELGAGAPATEVDEKVARMIIEEIPDGACLQMGIGAMPNAVGAMIAESDLKDLGVHTEMYIDAFADIAMNGRITGRKKTLDKGRQVYAFAAGTQKMYDYLNDNPECMCAPIDYTNSIEKIASIDNFISINNAVDVDLYGQINAESAGTRHISGAGGQLDFVMGAYLSRGGKSFICCSSTFTSKDGTVHSRIRPTLAEGSIVTDTRANAHYVVTEYGKVCLKGMSTWQRAEALIGIAHPDFRDDLIRDAEKQKIWRKSNRR</sequence>
<name>A0A923SL97_9FIRM</name>
<reference evidence="5" key="1">
    <citation type="submission" date="2020-08" db="EMBL/GenBank/DDBJ databases">
        <authorList>
            <person name="Liu C."/>
            <person name="Sun Q."/>
        </authorList>
    </citation>
    <scope>NUCLEOTIDE SEQUENCE</scope>
    <source>
        <strain evidence="5">BX16</strain>
    </source>
</reference>
<feature type="domain" description="Acetyl-CoA hydrolase/transferase N-terminal" evidence="3">
    <location>
        <begin position="3"/>
        <end position="184"/>
    </location>
</feature>
<protein>
    <recommendedName>
        <fullName evidence="2">Butyryl-CoA:acetate CoA-transferase</fullName>
        <shortName evidence="2">Butyryl-CoA CoA-transferase</shortName>
        <ecNumber evidence="2">2.8.3.-</ecNumber>
    </recommendedName>
</protein>
<dbReference type="GO" id="GO:0006083">
    <property type="term" value="P:acetate metabolic process"/>
    <property type="evidence" value="ECO:0007669"/>
    <property type="project" value="InterPro"/>
</dbReference>
<keyword evidence="2" id="KW-0276">Fatty acid metabolism</keyword>
<feature type="binding site" evidence="2">
    <location>
        <position position="320"/>
    </location>
    <ligand>
        <name>CoA</name>
        <dbReference type="ChEBI" id="CHEBI:57287"/>
    </ligand>
</feature>
<dbReference type="AlphaFoldDB" id="A0A923SL97"/>
<evidence type="ECO:0000256" key="2">
    <source>
        <dbReference type="HAMAP-Rule" id="MF_03227"/>
    </source>
</evidence>
<dbReference type="InterPro" id="IPR026888">
    <property type="entry name" value="AcetylCoA_hyd_C"/>
</dbReference>
<feature type="active site" description="5-glutamyl coenzyme A thioester intermediate" evidence="2">
    <location>
        <position position="245"/>
    </location>
</feature>
<dbReference type="PANTHER" id="PTHR21432">
    <property type="entry name" value="ACETYL-COA HYDROLASE-RELATED"/>
    <property type="match status" value="1"/>
</dbReference>
<keyword evidence="6" id="KW-1185">Reference proteome</keyword>
<proteinExistence type="inferred from homology"/>
<accession>A0A923SL97</accession>
<dbReference type="Proteomes" id="UP000644115">
    <property type="component" value="Unassembled WGS sequence"/>
</dbReference>
<gene>
    <name evidence="5" type="ORF">H8876_02375</name>
</gene>
<dbReference type="HAMAP" id="MF_03227">
    <property type="entry name" value="But_acet_CoA_trans"/>
    <property type="match status" value="1"/>
</dbReference>
<dbReference type="InterPro" id="IPR038460">
    <property type="entry name" value="AcetylCoA_hyd_C_sf"/>
</dbReference>
<feature type="domain" description="Acetyl-CoA hydrolase/transferase C-terminal" evidence="4">
    <location>
        <begin position="279"/>
        <end position="435"/>
    </location>
</feature>
<comment type="similarity">
    <text evidence="2">Belongs to the acetyl-CoA hydrolase/transferase family. Butyryl-CoA CoA-transferase subfamily.</text>
</comment>
<evidence type="ECO:0000313" key="6">
    <source>
        <dbReference type="Proteomes" id="UP000644115"/>
    </source>
</evidence>
<dbReference type="GO" id="GO:0046358">
    <property type="term" value="P:butyrate biosynthetic process"/>
    <property type="evidence" value="ECO:0007669"/>
    <property type="project" value="UniProtKB-UniRule"/>
</dbReference>
<comment type="pathway">
    <text evidence="2">Lipid metabolism; butanoate metabolism.</text>
</comment>
<dbReference type="Gene3D" id="3.30.750.70">
    <property type="entry name" value="4-hydroxybutyrate coenzyme like domains"/>
    <property type="match status" value="1"/>
</dbReference>
<dbReference type="GO" id="GO:0006084">
    <property type="term" value="P:acetyl-CoA metabolic process"/>
    <property type="evidence" value="ECO:0007669"/>
    <property type="project" value="UniProtKB-UniRule"/>
</dbReference>
<dbReference type="Pfam" id="PF02550">
    <property type="entry name" value="AcetylCoA_hydro"/>
    <property type="match status" value="1"/>
</dbReference>
<comment type="caution">
    <text evidence="5">The sequence shown here is derived from an EMBL/GenBank/DDBJ whole genome shotgun (WGS) entry which is preliminary data.</text>
</comment>
<evidence type="ECO:0000256" key="1">
    <source>
        <dbReference type="ARBA" id="ARBA00022679"/>
    </source>
</evidence>
<evidence type="ECO:0000313" key="5">
    <source>
        <dbReference type="EMBL" id="MBC5998852.1"/>
    </source>
</evidence>
<feature type="binding site" evidence="2">
    <location>
        <begin position="220"/>
        <end position="224"/>
    </location>
    <ligand>
        <name>CoA</name>
        <dbReference type="ChEBI" id="CHEBI:57287"/>
    </ligand>
</feature>
<comment type="function">
    <text evidence="2">Coenzyme A-transferase that converts butyryl-CoA to butyrate.</text>
</comment>
<dbReference type="HAMAP" id="MF_03228">
    <property type="entry name" value="But_CoA_trans"/>
    <property type="match status" value="1"/>
</dbReference>
<dbReference type="PANTHER" id="PTHR21432:SF20">
    <property type="entry name" value="ACETYL-COA HYDROLASE"/>
    <property type="match status" value="1"/>
</dbReference>
<organism evidence="5 6">
    <name type="scientific">Lentihominibacter faecis</name>
    <dbReference type="NCBI Taxonomy" id="2764712"/>
    <lineage>
        <taxon>Bacteria</taxon>
        <taxon>Bacillati</taxon>
        <taxon>Bacillota</taxon>
        <taxon>Clostridia</taxon>
        <taxon>Peptostreptococcales</taxon>
        <taxon>Anaerovoracaceae</taxon>
        <taxon>Lentihominibacter</taxon>
    </lineage>
</organism>
<keyword evidence="2" id="KW-0443">Lipid metabolism</keyword>
<dbReference type="EMBL" id="JACRWC010000038">
    <property type="protein sequence ID" value="MBC5998852.1"/>
    <property type="molecule type" value="Genomic_DNA"/>
</dbReference>
<dbReference type="GO" id="GO:0008775">
    <property type="term" value="F:acetate CoA-transferase activity"/>
    <property type="evidence" value="ECO:0007669"/>
    <property type="project" value="InterPro"/>
</dbReference>
<dbReference type="SUPFAM" id="SSF100950">
    <property type="entry name" value="NagB/RpiA/CoA transferase-like"/>
    <property type="match status" value="2"/>
</dbReference>
<dbReference type="InterPro" id="IPR023990">
    <property type="entry name" value="Butryl-CoA_acetate_CoA_Tfrase"/>
</dbReference>
<dbReference type="NCBIfam" id="TIGR03948">
    <property type="entry name" value="butyr_acet_CoA"/>
    <property type="match status" value="1"/>
</dbReference>
<dbReference type="Pfam" id="PF13336">
    <property type="entry name" value="AcetylCoA_hyd_C"/>
    <property type="match status" value="1"/>
</dbReference>
<dbReference type="Gene3D" id="3.40.1080.10">
    <property type="entry name" value="Glutaconate Coenzyme A-transferase"/>
    <property type="match status" value="1"/>
</dbReference>
<dbReference type="EC" id="2.8.3.-" evidence="2"/>